<keyword evidence="6" id="KW-0136">Cellulose degradation</keyword>
<feature type="region of interest" description="Disordered" evidence="16">
    <location>
        <begin position="289"/>
        <end position="309"/>
    </location>
</feature>
<dbReference type="Pfam" id="PF03443">
    <property type="entry name" value="AA9"/>
    <property type="match status" value="1"/>
</dbReference>
<evidence type="ECO:0000256" key="13">
    <source>
        <dbReference type="ARBA" id="ARBA00044502"/>
    </source>
</evidence>
<comment type="cofactor">
    <cofactor evidence="1">
        <name>Cu(2+)</name>
        <dbReference type="ChEBI" id="CHEBI:29036"/>
    </cofactor>
</comment>
<evidence type="ECO:0000256" key="9">
    <source>
        <dbReference type="ARBA" id="ARBA00023033"/>
    </source>
</evidence>
<evidence type="ECO:0000313" key="20">
    <source>
        <dbReference type="Proteomes" id="UP000045706"/>
    </source>
</evidence>
<comment type="similarity">
    <text evidence="13">Belongs to the polysaccharide monooxygenase AA9 family.</text>
</comment>
<evidence type="ECO:0000256" key="8">
    <source>
        <dbReference type="ARBA" id="ARBA00023008"/>
    </source>
</evidence>
<proteinExistence type="inferred from homology"/>
<evidence type="ECO:0000256" key="17">
    <source>
        <dbReference type="SAM" id="SignalP"/>
    </source>
</evidence>
<dbReference type="GO" id="GO:0046872">
    <property type="term" value="F:metal ion binding"/>
    <property type="evidence" value="ECO:0007669"/>
    <property type="project" value="UniProtKB-KW"/>
</dbReference>
<evidence type="ECO:0000256" key="15">
    <source>
        <dbReference type="ARBA" id="ARBA00047174"/>
    </source>
</evidence>
<evidence type="ECO:0000256" key="7">
    <source>
        <dbReference type="ARBA" id="ARBA00023002"/>
    </source>
</evidence>
<dbReference type="InterPro" id="IPR049892">
    <property type="entry name" value="AA9"/>
</dbReference>
<feature type="domain" description="Auxiliary Activity family 9 catalytic" evidence="18">
    <location>
        <begin position="79"/>
        <end position="253"/>
    </location>
</feature>
<name>A0A0G4MZH8_VERLO</name>
<dbReference type="PANTHER" id="PTHR33353:SF36">
    <property type="entry name" value="ENDO-BETA-1,4-GLUCANASE D"/>
    <property type="match status" value="1"/>
</dbReference>
<keyword evidence="5 17" id="KW-0732">Signal</keyword>
<gene>
    <name evidence="19" type="ORF">BN1723_015477</name>
</gene>
<keyword evidence="9" id="KW-0503">Monooxygenase</keyword>
<evidence type="ECO:0000256" key="1">
    <source>
        <dbReference type="ARBA" id="ARBA00001973"/>
    </source>
</evidence>
<keyword evidence="7" id="KW-0560">Oxidoreductase</keyword>
<keyword evidence="8" id="KW-0186">Copper</keyword>
<protein>
    <recommendedName>
        <fullName evidence="15">lytic cellulose monooxygenase (C4-dehydrogenating)</fullName>
        <ecNumber evidence="15">1.14.99.56</ecNumber>
    </recommendedName>
</protein>
<accession>A0A0G4MZH8</accession>
<comment type="subcellular location">
    <subcellularLocation>
        <location evidence="2">Secreted</location>
    </subcellularLocation>
</comment>
<dbReference type="GO" id="GO:0004497">
    <property type="term" value="F:monooxygenase activity"/>
    <property type="evidence" value="ECO:0007669"/>
    <property type="project" value="UniProtKB-KW"/>
</dbReference>
<dbReference type="EMBL" id="CVQI01031720">
    <property type="protein sequence ID" value="CRK39435.1"/>
    <property type="molecule type" value="Genomic_DNA"/>
</dbReference>
<feature type="chain" id="PRO_5002567482" description="lytic cellulose monooxygenase (C4-dehydrogenating)" evidence="17">
    <location>
        <begin position="22"/>
        <end position="309"/>
    </location>
</feature>
<feature type="signal peptide" evidence="17">
    <location>
        <begin position="1"/>
        <end position="21"/>
    </location>
</feature>
<dbReference type="PANTHER" id="PTHR33353">
    <property type="entry name" value="PUTATIVE (AFU_ORTHOLOGUE AFUA_1G12560)-RELATED"/>
    <property type="match status" value="1"/>
</dbReference>
<evidence type="ECO:0000259" key="18">
    <source>
        <dbReference type="Pfam" id="PF03443"/>
    </source>
</evidence>
<evidence type="ECO:0000256" key="2">
    <source>
        <dbReference type="ARBA" id="ARBA00004613"/>
    </source>
</evidence>
<reference evidence="20" key="1">
    <citation type="submission" date="2015-05" db="EMBL/GenBank/DDBJ databases">
        <authorList>
            <person name="Fogelqvist Johan"/>
        </authorList>
    </citation>
    <scope>NUCLEOTIDE SEQUENCE [LARGE SCALE GENOMIC DNA]</scope>
</reference>
<evidence type="ECO:0000256" key="6">
    <source>
        <dbReference type="ARBA" id="ARBA00023001"/>
    </source>
</evidence>
<evidence type="ECO:0000256" key="14">
    <source>
        <dbReference type="ARBA" id="ARBA00045077"/>
    </source>
</evidence>
<dbReference type="EC" id="1.14.99.56" evidence="15"/>
<dbReference type="InterPro" id="IPR005103">
    <property type="entry name" value="AA9_LPMO"/>
</dbReference>
<evidence type="ECO:0000256" key="12">
    <source>
        <dbReference type="ARBA" id="ARBA00023326"/>
    </source>
</evidence>
<dbReference type="GO" id="GO:0030245">
    <property type="term" value="P:cellulose catabolic process"/>
    <property type="evidence" value="ECO:0007669"/>
    <property type="project" value="UniProtKB-KW"/>
</dbReference>
<dbReference type="CDD" id="cd21175">
    <property type="entry name" value="LPMO_AA9"/>
    <property type="match status" value="1"/>
</dbReference>
<evidence type="ECO:0000256" key="16">
    <source>
        <dbReference type="SAM" id="MobiDB-lite"/>
    </source>
</evidence>
<keyword evidence="4" id="KW-0479">Metal-binding</keyword>
<dbReference type="Gene3D" id="2.70.50.70">
    <property type="match status" value="1"/>
</dbReference>
<evidence type="ECO:0000256" key="3">
    <source>
        <dbReference type="ARBA" id="ARBA00022525"/>
    </source>
</evidence>
<keyword evidence="10" id="KW-1015">Disulfide bond</keyword>
<sequence>MSSLSRFLLPALLLHAPLAAAHSRVANIIINGTSYEGFNAKQPTNPPVLVAWNTTVSDDGWVNYESYAHPDIICHRDASYAHPDIICHRDAVPARGHAPIEAGSTLSVQWAGYPESHKGPVLTYLAPCHGFCEDVDKTALEFFLIGARGLVDPDGVAGPYPSAPGLWASDEFIQNNSSWVVRIPETVRPGHYVLRQELVALHYVRIDGLGTQHYPQCVNLEIIGEGDEVPEGTPAVELYGKTDPGLVYDVSKEPLSAYLIPGPTLWSGAGDEVQQTMPVITGTAEAIPGGQDAAPGPIARAEPTDACVQ</sequence>
<dbReference type="GO" id="GO:0005576">
    <property type="term" value="C:extracellular region"/>
    <property type="evidence" value="ECO:0007669"/>
    <property type="project" value="UniProtKB-SubCell"/>
</dbReference>
<evidence type="ECO:0000313" key="19">
    <source>
        <dbReference type="EMBL" id="CRK39435.1"/>
    </source>
</evidence>
<organism evidence="19 20">
    <name type="scientific">Verticillium longisporum</name>
    <name type="common">Verticillium dahliae var. longisporum</name>
    <dbReference type="NCBI Taxonomy" id="100787"/>
    <lineage>
        <taxon>Eukaryota</taxon>
        <taxon>Fungi</taxon>
        <taxon>Dikarya</taxon>
        <taxon>Ascomycota</taxon>
        <taxon>Pezizomycotina</taxon>
        <taxon>Sordariomycetes</taxon>
        <taxon>Hypocreomycetidae</taxon>
        <taxon>Glomerellales</taxon>
        <taxon>Plectosphaerellaceae</taxon>
        <taxon>Verticillium</taxon>
    </lineage>
</organism>
<evidence type="ECO:0000256" key="11">
    <source>
        <dbReference type="ARBA" id="ARBA00023277"/>
    </source>
</evidence>
<evidence type="ECO:0000256" key="5">
    <source>
        <dbReference type="ARBA" id="ARBA00022729"/>
    </source>
</evidence>
<keyword evidence="3" id="KW-0964">Secreted</keyword>
<evidence type="ECO:0000256" key="4">
    <source>
        <dbReference type="ARBA" id="ARBA00022723"/>
    </source>
</evidence>
<keyword evidence="11" id="KW-0119">Carbohydrate metabolism</keyword>
<comment type="catalytic activity">
    <reaction evidence="14">
        <text>[(1-&gt;4)-beta-D-glucosyl]n+m + reduced acceptor + O2 = 4-dehydro-beta-D-glucosyl-[(1-&gt;4)-beta-D-glucosyl]n-1 + [(1-&gt;4)-beta-D-glucosyl]m + acceptor + H2O.</text>
        <dbReference type="EC" id="1.14.99.56"/>
    </reaction>
</comment>
<evidence type="ECO:0000256" key="10">
    <source>
        <dbReference type="ARBA" id="ARBA00023157"/>
    </source>
</evidence>
<dbReference type="Proteomes" id="UP000045706">
    <property type="component" value="Unassembled WGS sequence"/>
</dbReference>
<keyword evidence="12" id="KW-0624">Polysaccharide degradation</keyword>
<dbReference type="AlphaFoldDB" id="A0A0G4MZH8"/>